<dbReference type="HOGENOM" id="CLU_066477_0_0_1"/>
<evidence type="ECO:0000256" key="1">
    <source>
        <dbReference type="ARBA" id="ARBA00022448"/>
    </source>
</evidence>
<feature type="compositionally biased region" description="Basic and acidic residues" evidence="9">
    <location>
        <begin position="55"/>
        <end position="65"/>
    </location>
</feature>
<protein>
    <recommendedName>
        <fullName evidence="8">Golgi to ER traffic protein 2</fullName>
    </recommendedName>
</protein>
<dbReference type="Proteomes" id="UP000011777">
    <property type="component" value="Unassembled WGS sequence"/>
</dbReference>
<organism evidence="11 12">
    <name type="scientific">Candida maltosa (strain Xu316)</name>
    <name type="common">Yeast</name>
    <dbReference type="NCBI Taxonomy" id="1245528"/>
    <lineage>
        <taxon>Eukaryota</taxon>
        <taxon>Fungi</taxon>
        <taxon>Dikarya</taxon>
        <taxon>Ascomycota</taxon>
        <taxon>Saccharomycotina</taxon>
        <taxon>Pichiomycetes</taxon>
        <taxon>Debaryomycetaceae</taxon>
        <taxon>Candida/Lodderomyces clade</taxon>
        <taxon>Candida</taxon>
    </lineage>
</organism>
<comment type="subunit">
    <text evidence="8">Component of the Golgi to ER traffic (GET) complex, which is composed of GET1, GET2 and GET3. Within the complex, GET1 and GET2 form a heterotetramer which is stabilized by phosphatidylinositol binding and which binds to the GET3 homodimer.</text>
</comment>
<feature type="transmembrane region" description="Helical" evidence="10">
    <location>
        <begin position="279"/>
        <end position="300"/>
    </location>
</feature>
<dbReference type="GO" id="GO:0006890">
    <property type="term" value="P:retrograde vesicle-mediated transport, Golgi to endoplasmic reticulum"/>
    <property type="evidence" value="ECO:0007669"/>
    <property type="project" value="TreeGrafter"/>
</dbReference>
<feature type="topological domain" description="Cytoplasmic" evidence="8">
    <location>
        <begin position="1"/>
        <end position="167"/>
    </location>
</feature>
<evidence type="ECO:0000256" key="6">
    <source>
        <dbReference type="ARBA" id="ARBA00023034"/>
    </source>
</evidence>
<evidence type="ECO:0000256" key="7">
    <source>
        <dbReference type="ARBA" id="ARBA00023136"/>
    </source>
</evidence>
<feature type="transmembrane region" description="Helical" evidence="10">
    <location>
        <begin position="249"/>
        <end position="267"/>
    </location>
</feature>
<keyword evidence="5 8" id="KW-1133">Transmembrane helix</keyword>
<keyword evidence="2 8" id="KW-0812">Transmembrane</keyword>
<comment type="caution">
    <text evidence="11">The sequence shown here is derived from an EMBL/GenBank/DDBJ whole genome shotgun (WGS) entry which is preliminary data.</text>
</comment>
<evidence type="ECO:0000256" key="2">
    <source>
        <dbReference type="ARBA" id="ARBA00022692"/>
    </source>
</evidence>
<dbReference type="HAMAP" id="MF_03114">
    <property type="entry name" value="Get2"/>
    <property type="match status" value="1"/>
</dbReference>
<dbReference type="GO" id="GO:0043529">
    <property type="term" value="C:GET complex"/>
    <property type="evidence" value="ECO:0007669"/>
    <property type="project" value="UniProtKB-UniRule"/>
</dbReference>
<keyword evidence="1 8" id="KW-0813">Transport</keyword>
<dbReference type="PANTHER" id="PTHR28263:SF1">
    <property type="entry name" value="GOLGI TO ER TRAFFIC PROTEIN 2"/>
    <property type="match status" value="1"/>
</dbReference>
<evidence type="ECO:0000256" key="9">
    <source>
        <dbReference type="SAM" id="MobiDB-lite"/>
    </source>
</evidence>
<dbReference type="GO" id="GO:0000139">
    <property type="term" value="C:Golgi membrane"/>
    <property type="evidence" value="ECO:0007669"/>
    <property type="project" value="UniProtKB-SubCell"/>
</dbReference>
<dbReference type="eggNOG" id="ENOG502QW0H">
    <property type="taxonomic scope" value="Eukaryota"/>
</dbReference>
<feature type="transmembrane region" description="Helical" evidence="10">
    <location>
        <begin position="215"/>
        <end position="237"/>
    </location>
</feature>
<keyword evidence="4 8" id="KW-0931">ER-Golgi transport</keyword>
<dbReference type="OrthoDB" id="4097053at2759"/>
<keyword evidence="7 8" id="KW-0472">Membrane</keyword>
<comment type="caution">
    <text evidence="8">Lacks conserved residue(s) required for the propagation of feature annotation.</text>
</comment>
<dbReference type="InterPro" id="IPR014802">
    <property type="entry name" value="GET2"/>
</dbReference>
<feature type="region of interest" description="Disordered" evidence="9">
    <location>
        <begin position="24"/>
        <end position="70"/>
    </location>
</feature>
<comment type="similarity">
    <text evidence="8">Belongs to the GET2 family.</text>
</comment>
<gene>
    <name evidence="8" type="primary">GET2</name>
    <name evidence="11" type="ORF">G210_5589</name>
</gene>
<accession>M3JBV8</accession>
<feature type="topological domain" description="Lumenal" evidence="8">
    <location>
        <begin position="300"/>
        <end position="301"/>
    </location>
</feature>
<keyword evidence="3 8" id="KW-0256">Endoplasmic reticulum</keyword>
<name>M3JBV8_CANMX</name>
<reference evidence="11 12" key="1">
    <citation type="submission" date="2013-02" db="EMBL/GenBank/DDBJ databases">
        <title>Genome sequence of Candida maltosa Xu316, a potential industrial strain for xylitol and ethanol production.</title>
        <authorList>
            <person name="Yu J."/>
            <person name="Wang Q."/>
            <person name="Geng X."/>
            <person name="Bao W."/>
            <person name="He P."/>
            <person name="Cai J."/>
        </authorList>
    </citation>
    <scope>NUCLEOTIDE SEQUENCE [LARGE SCALE GENOMIC DNA]</scope>
    <source>
        <strain evidence="12">Xu316</strain>
    </source>
</reference>
<keyword evidence="12" id="KW-1185">Reference proteome</keyword>
<feature type="transmembrane region" description="Helical" evidence="10">
    <location>
        <begin position="173"/>
        <end position="195"/>
    </location>
</feature>
<dbReference type="GO" id="GO:0045048">
    <property type="term" value="P:protein insertion into ER membrane"/>
    <property type="evidence" value="ECO:0007669"/>
    <property type="project" value="UniProtKB-UniRule"/>
</dbReference>
<evidence type="ECO:0000313" key="11">
    <source>
        <dbReference type="EMBL" id="EMG49598.1"/>
    </source>
</evidence>
<comment type="function">
    <text evidence="8">Required for the post-translational delivery of tail-anchored (TA) proteins to the endoplasmic reticulum. Together with GET1, acts as a membrane receptor for soluble GET3, which recognizes and selectively binds the transmembrane domain of TA proteins in the cytosol. The GET complex cooperates with the HDEL receptor ERD2 to mediate the ATP-dependent retrieval of resident ER proteins that contain a C-terminal H-D-E-L retention signal from the Golgi to the ER.</text>
</comment>
<evidence type="ECO:0000256" key="8">
    <source>
        <dbReference type="HAMAP-Rule" id="MF_03114"/>
    </source>
</evidence>
<comment type="subcellular location">
    <subcellularLocation>
        <location evidence="8">Endoplasmic reticulum membrane</location>
        <topology evidence="8">Multi-pass membrane protein</topology>
    </subcellularLocation>
    <subcellularLocation>
        <location evidence="8">Golgi apparatus membrane</location>
        <topology evidence="8">Multi-pass membrane protein</topology>
    </subcellularLocation>
</comment>
<proteinExistence type="inferred from homology"/>
<dbReference type="InterPro" id="IPR028143">
    <property type="entry name" value="Get2/sif1"/>
</dbReference>
<dbReference type="Pfam" id="PF08690">
    <property type="entry name" value="GET2"/>
    <property type="match status" value="1"/>
</dbReference>
<evidence type="ECO:0000256" key="5">
    <source>
        <dbReference type="ARBA" id="ARBA00022989"/>
    </source>
</evidence>
<dbReference type="AlphaFoldDB" id="M3JBV8"/>
<sequence length="301" mass="33712">MSEPTDQPAELSAAEKKRLLRERRQAKMAKGQATDRLNNILSQGSSVKASGVKSVLDEEKPSIPEHDDDPDIQDIAEIAIPPAPTPPIGEEPPQDIDSIFHKMLNQHTQGKISDDPNDPLNQIMKMFNEGGAGANLPNDSTQAFSDDPVEAKYQQDLQAYNTYQQKAWKFRFLVIRAMLTLFNFFYHFVTLPSFQASNYTYVRDLSNDEDPVRNFFTWFATCEVVIVATYYSVFHSLGLFHAANQNSIVLKLMSMGSMVLPQLAAYQPLVARTFGYFELIGIIVGDLSLVIVLFGLLSIIN</sequence>
<evidence type="ECO:0000313" key="12">
    <source>
        <dbReference type="Proteomes" id="UP000011777"/>
    </source>
</evidence>
<keyword evidence="6 8" id="KW-0333">Golgi apparatus</keyword>
<evidence type="ECO:0000256" key="3">
    <source>
        <dbReference type="ARBA" id="ARBA00022824"/>
    </source>
</evidence>
<dbReference type="EMBL" id="AOGT01000575">
    <property type="protein sequence ID" value="EMG49598.1"/>
    <property type="molecule type" value="Genomic_DNA"/>
</dbReference>
<dbReference type="OMA" id="QYWDVLS"/>
<feature type="compositionally biased region" description="Low complexity" evidence="9">
    <location>
        <begin position="42"/>
        <end position="54"/>
    </location>
</feature>
<dbReference type="PANTHER" id="PTHR28263">
    <property type="entry name" value="GOLGI TO ER TRAFFIC PROTEIN 2"/>
    <property type="match status" value="1"/>
</dbReference>
<evidence type="ECO:0000256" key="4">
    <source>
        <dbReference type="ARBA" id="ARBA00022892"/>
    </source>
</evidence>
<dbReference type="STRING" id="1245528.M3JBV8"/>
<evidence type="ECO:0000256" key="10">
    <source>
        <dbReference type="SAM" id="Phobius"/>
    </source>
</evidence>
<dbReference type="GO" id="GO:0005789">
    <property type="term" value="C:endoplasmic reticulum membrane"/>
    <property type="evidence" value="ECO:0007669"/>
    <property type="project" value="UniProtKB-SubCell"/>
</dbReference>